<dbReference type="EMBL" id="JAOZEW010000002">
    <property type="protein sequence ID" value="MCV9926684.1"/>
    <property type="molecule type" value="Genomic_DNA"/>
</dbReference>
<dbReference type="RefSeq" id="WP_264204872.1">
    <property type="nucleotide sequence ID" value="NZ_JAOZEW010000002.1"/>
</dbReference>
<dbReference type="InterPro" id="IPR025345">
    <property type="entry name" value="DUF4249"/>
</dbReference>
<evidence type="ECO:0000313" key="2">
    <source>
        <dbReference type="Proteomes" id="UP001151079"/>
    </source>
</evidence>
<dbReference type="Proteomes" id="UP001151079">
    <property type="component" value="Unassembled WGS sequence"/>
</dbReference>
<protein>
    <submittedName>
        <fullName evidence="1">DUF4249 domain-containing protein</fullName>
    </submittedName>
</protein>
<accession>A0A9X3C442</accession>
<reference evidence="1" key="1">
    <citation type="submission" date="2022-10" db="EMBL/GenBank/DDBJ databases">
        <title>Two novel species of Flavobacterium.</title>
        <authorList>
            <person name="Liu Q."/>
            <person name="Xin Y.-H."/>
        </authorList>
    </citation>
    <scope>NUCLEOTIDE SEQUENCE</scope>
    <source>
        <strain evidence="1">LS1R49</strain>
    </source>
</reference>
<dbReference type="AlphaFoldDB" id="A0A9X3C442"/>
<keyword evidence="2" id="KW-1185">Reference proteome</keyword>
<organism evidence="1 2">
    <name type="scientific">Flavobacterium shii</name>
    <dbReference type="NCBI Taxonomy" id="2987687"/>
    <lineage>
        <taxon>Bacteria</taxon>
        <taxon>Pseudomonadati</taxon>
        <taxon>Bacteroidota</taxon>
        <taxon>Flavobacteriia</taxon>
        <taxon>Flavobacteriales</taxon>
        <taxon>Flavobacteriaceae</taxon>
        <taxon>Flavobacterium</taxon>
    </lineage>
</organism>
<proteinExistence type="predicted"/>
<sequence>MYALQTDTYEEVLKEDCVTLPIRFISDKDYITTNRYSILVKQYVENLEAYTFHKTIKEIASSSSILSPKQPGLVNGNLKCISNADEKVIVFFDVAATSSNIKPSFWID</sequence>
<gene>
    <name evidence="1" type="ORF">OIU83_03440</name>
</gene>
<comment type="caution">
    <text evidence="1">The sequence shown here is derived from an EMBL/GenBank/DDBJ whole genome shotgun (WGS) entry which is preliminary data.</text>
</comment>
<name>A0A9X3C442_9FLAO</name>
<evidence type="ECO:0000313" key="1">
    <source>
        <dbReference type="EMBL" id="MCV9926684.1"/>
    </source>
</evidence>
<dbReference type="Pfam" id="PF14054">
    <property type="entry name" value="DUF4249"/>
    <property type="match status" value="1"/>
</dbReference>